<protein>
    <submittedName>
        <fullName evidence="1">Uncharacterized protein</fullName>
    </submittedName>
</protein>
<sequence>MLPFFYPTGRGSTLSDRQEAVAIPSCTFVLDLVDLVYVLLTGANLVEECSCLKLSLVLSSSPKKKLSGSAVTQHRRKTLLWHMGGSATCPVDDLSFDIIIMDQVALTNRHEVRNLTSLSQVFMFLSFIYGLAKPNYNFYRL</sequence>
<keyword evidence="2" id="KW-1185">Reference proteome</keyword>
<comment type="caution">
    <text evidence="1">The sequence shown here is derived from an EMBL/GenBank/DDBJ whole genome shotgun (WGS) entry which is preliminary data.</text>
</comment>
<organism evidence="1 2">
    <name type="scientific">Populus alba x Populus x berolinensis</name>
    <dbReference type="NCBI Taxonomy" id="444605"/>
    <lineage>
        <taxon>Eukaryota</taxon>
        <taxon>Viridiplantae</taxon>
        <taxon>Streptophyta</taxon>
        <taxon>Embryophyta</taxon>
        <taxon>Tracheophyta</taxon>
        <taxon>Spermatophyta</taxon>
        <taxon>Magnoliopsida</taxon>
        <taxon>eudicotyledons</taxon>
        <taxon>Gunneridae</taxon>
        <taxon>Pentapetalae</taxon>
        <taxon>rosids</taxon>
        <taxon>fabids</taxon>
        <taxon>Malpighiales</taxon>
        <taxon>Salicaceae</taxon>
        <taxon>Saliceae</taxon>
        <taxon>Populus</taxon>
    </lineage>
</organism>
<dbReference type="Proteomes" id="UP001164929">
    <property type="component" value="Chromosome 8"/>
</dbReference>
<reference evidence="1" key="1">
    <citation type="journal article" date="2023" name="Mol. Ecol. Resour.">
        <title>Chromosome-level genome assembly of a triploid poplar Populus alba 'Berolinensis'.</title>
        <authorList>
            <person name="Chen S."/>
            <person name="Yu Y."/>
            <person name="Wang X."/>
            <person name="Wang S."/>
            <person name="Zhang T."/>
            <person name="Zhou Y."/>
            <person name="He R."/>
            <person name="Meng N."/>
            <person name="Wang Y."/>
            <person name="Liu W."/>
            <person name="Liu Z."/>
            <person name="Liu J."/>
            <person name="Guo Q."/>
            <person name="Huang H."/>
            <person name="Sederoff R.R."/>
            <person name="Wang G."/>
            <person name="Qu G."/>
            <person name="Chen S."/>
        </authorList>
    </citation>
    <scope>NUCLEOTIDE SEQUENCE</scope>
    <source>
        <strain evidence="1">SC-2020</strain>
    </source>
</reference>
<accession>A0AAD6QDN4</accession>
<evidence type="ECO:0000313" key="2">
    <source>
        <dbReference type="Proteomes" id="UP001164929"/>
    </source>
</evidence>
<dbReference type="EMBL" id="JAQIZT010000008">
    <property type="protein sequence ID" value="KAJ6986408.1"/>
    <property type="molecule type" value="Genomic_DNA"/>
</dbReference>
<name>A0AAD6QDN4_9ROSI</name>
<proteinExistence type="predicted"/>
<gene>
    <name evidence="1" type="ORF">NC653_019796</name>
</gene>
<evidence type="ECO:0000313" key="1">
    <source>
        <dbReference type="EMBL" id="KAJ6986408.1"/>
    </source>
</evidence>
<dbReference type="AlphaFoldDB" id="A0AAD6QDN4"/>